<dbReference type="GO" id="GO:0043197">
    <property type="term" value="C:dendritic spine"/>
    <property type="evidence" value="ECO:0007669"/>
    <property type="project" value="TreeGrafter"/>
</dbReference>
<feature type="non-terminal residue" evidence="3">
    <location>
        <position position="219"/>
    </location>
</feature>
<dbReference type="FunFam" id="1.20.80.10:FF:000009">
    <property type="entry name" value="FERM and PDZ domain containing 4"/>
    <property type="match status" value="1"/>
</dbReference>
<dbReference type="InterPro" id="IPR035963">
    <property type="entry name" value="FERM_2"/>
</dbReference>
<dbReference type="Proteomes" id="UP000515208">
    <property type="component" value="Unplaced"/>
</dbReference>
<dbReference type="RefSeq" id="XP_010843720.1">
    <property type="nucleotide sequence ID" value="XM_010845418.1"/>
</dbReference>
<gene>
    <name evidence="3" type="primary">LOC104992505</name>
</gene>
<dbReference type="GeneID" id="104992505"/>
<dbReference type="InterPro" id="IPR014352">
    <property type="entry name" value="FERM/acyl-CoA-bd_prot_sf"/>
</dbReference>
<dbReference type="Gene3D" id="1.20.80.10">
    <property type="match status" value="1"/>
</dbReference>
<dbReference type="SMART" id="SM00295">
    <property type="entry name" value="B41"/>
    <property type="match status" value="1"/>
</dbReference>
<name>A0A6P3HYU2_BISBB</name>
<dbReference type="AlphaFoldDB" id="A0A6P3HYU2"/>
<dbReference type="InterPro" id="IPR019748">
    <property type="entry name" value="FERM_central"/>
</dbReference>
<dbReference type="OrthoDB" id="5859304at2759"/>
<dbReference type="PANTHER" id="PTHR46221">
    <property type="entry name" value="FERM AND PDZ DOMAIN-CONTAINING PROTEIN FAMILY MEMBER"/>
    <property type="match status" value="1"/>
</dbReference>
<dbReference type="PANTHER" id="PTHR46221:SF4">
    <property type="entry name" value="FERM AND PDZ DOMAIN-CONTAINING PROTEIN 4"/>
    <property type="match status" value="1"/>
</dbReference>
<dbReference type="InterPro" id="IPR011993">
    <property type="entry name" value="PH-like_dom_sf"/>
</dbReference>
<dbReference type="KEGG" id="bbis:104992505"/>
<keyword evidence="2" id="KW-1185">Reference proteome</keyword>
<dbReference type="CDD" id="cd14473">
    <property type="entry name" value="FERM_B-lobe"/>
    <property type="match status" value="1"/>
</dbReference>
<dbReference type="Pfam" id="PF00373">
    <property type="entry name" value="FERM_M"/>
    <property type="match status" value="1"/>
</dbReference>
<dbReference type="InterPro" id="IPR000299">
    <property type="entry name" value="FERM_domain"/>
</dbReference>
<evidence type="ECO:0000259" key="1">
    <source>
        <dbReference type="PROSITE" id="PS50057"/>
    </source>
</evidence>
<accession>A0A6P3HYU2</accession>
<feature type="domain" description="FERM" evidence="1">
    <location>
        <begin position="1"/>
        <end position="219"/>
    </location>
</feature>
<evidence type="ECO:0000313" key="2">
    <source>
        <dbReference type="Proteomes" id="UP000515208"/>
    </source>
</evidence>
<reference evidence="3" key="1">
    <citation type="submission" date="2025-08" db="UniProtKB">
        <authorList>
            <consortium name="RefSeq"/>
        </authorList>
    </citation>
    <scope>IDENTIFICATION</scope>
    <source>
        <tissue evidence="3">Blood</tissue>
    </source>
</reference>
<proteinExistence type="predicted"/>
<evidence type="ECO:0000313" key="3">
    <source>
        <dbReference type="RefSeq" id="XP_010843720.1"/>
    </source>
</evidence>
<feature type="non-terminal residue" evidence="3">
    <location>
        <position position="1"/>
    </location>
</feature>
<sequence length="219" mass="25097">VTQRPSSHKMRCLFRISFVPKDPIDLLRRDPVAFEYLYVQSCNDVVQERFGPELKYDIALRLAALQMYIATVTTKQTQKISLKYIEKEWGLETFLPSAVLQSMKEKNIKKALSHLVKANQNLVPPGKKLSALQAKVHYLKFLSDLRLYGGRVFKATLVQAEKRSEVTLLVGPRYGISHVINTKTNLVALLADFSHVNRIEMFTEEESLVRVELHVLDVK</sequence>
<dbReference type="Gene3D" id="2.30.29.30">
    <property type="entry name" value="Pleckstrin-homology domain (PH domain)/Phosphotyrosine-binding domain (PTB)"/>
    <property type="match status" value="1"/>
</dbReference>
<dbReference type="InterPro" id="IPR019749">
    <property type="entry name" value="Band_41_domain"/>
</dbReference>
<dbReference type="SUPFAM" id="SSF50729">
    <property type="entry name" value="PH domain-like"/>
    <property type="match status" value="1"/>
</dbReference>
<dbReference type="PROSITE" id="PS50057">
    <property type="entry name" value="FERM_3"/>
    <property type="match status" value="1"/>
</dbReference>
<protein>
    <submittedName>
        <fullName evidence="3">FERM and PDZ domain-containing protein 4-like</fullName>
    </submittedName>
</protein>
<dbReference type="SUPFAM" id="SSF47031">
    <property type="entry name" value="Second domain of FERM"/>
    <property type="match status" value="1"/>
</dbReference>
<organism evidence="2 3">
    <name type="scientific">Bison bison bison</name>
    <name type="common">North American plains bison</name>
    <dbReference type="NCBI Taxonomy" id="43346"/>
    <lineage>
        <taxon>Eukaryota</taxon>
        <taxon>Metazoa</taxon>
        <taxon>Chordata</taxon>
        <taxon>Craniata</taxon>
        <taxon>Vertebrata</taxon>
        <taxon>Euteleostomi</taxon>
        <taxon>Mammalia</taxon>
        <taxon>Eutheria</taxon>
        <taxon>Laurasiatheria</taxon>
        <taxon>Artiodactyla</taxon>
        <taxon>Ruminantia</taxon>
        <taxon>Pecora</taxon>
        <taxon>Bovidae</taxon>
        <taxon>Bovinae</taxon>
        <taxon>Bison</taxon>
    </lineage>
</organism>
<dbReference type="GO" id="GO:0005546">
    <property type="term" value="F:phosphatidylinositol-4,5-bisphosphate binding"/>
    <property type="evidence" value="ECO:0007669"/>
    <property type="project" value="TreeGrafter"/>
</dbReference>